<keyword evidence="7" id="KW-0175">Coiled coil</keyword>
<protein>
    <submittedName>
        <fullName evidence="15 16">THAP domain-containing protein 6-like</fullName>
    </submittedName>
</protein>
<dbReference type="InterPro" id="IPR006612">
    <property type="entry name" value="THAP_Znf"/>
</dbReference>
<dbReference type="RefSeq" id="XP_011646941.1">
    <property type="nucleotide sequence ID" value="XM_011648639.1"/>
</dbReference>
<dbReference type="PANTHER" id="PTHR46600">
    <property type="entry name" value="THAP DOMAIN-CONTAINING"/>
    <property type="match status" value="1"/>
</dbReference>
<evidence type="ECO:0000313" key="15">
    <source>
        <dbReference type="RefSeq" id="XP_011646939.1"/>
    </source>
</evidence>
<dbReference type="SMART" id="SM00692">
    <property type="entry name" value="DM3"/>
    <property type="match status" value="1"/>
</dbReference>
<dbReference type="PANTHER" id="PTHR46600:SF1">
    <property type="entry name" value="THAP DOMAIN-CONTAINING PROTEIN 1"/>
    <property type="match status" value="1"/>
</dbReference>
<evidence type="ECO:0000256" key="7">
    <source>
        <dbReference type="ARBA" id="ARBA00023054"/>
    </source>
</evidence>
<evidence type="ECO:0000256" key="9">
    <source>
        <dbReference type="ARBA" id="ARBA00023163"/>
    </source>
</evidence>
<sequence length="204" mass="23931">MVGYCHVCRLGAGERHDISIHRLPKDENIRENWYAFIGYKASTHIGVCSRHFKQSDFIYKIYGDAVRRYLKPGAYPSVHCSRNIKTKEKVKVNIMDETTDVCSSEVENNIYLDESLIKEEIHETISVDGTITDTEDSKNDQLKRKSEDSLTPRKRFHNLRSIEDLSRKDFTSDEAWFTFENYLLHMKINTKSKKKNLDLFKQIM</sequence>
<comment type="subcellular location">
    <subcellularLocation>
        <location evidence="1">Nucleus</location>
        <location evidence="1">Nucleoplasm</location>
    </subcellularLocation>
</comment>
<dbReference type="KEGG" id="pbar:105433358"/>
<keyword evidence="10" id="KW-0539">Nucleus</keyword>
<evidence type="ECO:0000256" key="3">
    <source>
        <dbReference type="ARBA" id="ARBA00022723"/>
    </source>
</evidence>
<organism evidence="14 15">
    <name type="scientific">Pogonomyrmex barbatus</name>
    <name type="common">red harvester ant</name>
    <dbReference type="NCBI Taxonomy" id="144034"/>
    <lineage>
        <taxon>Eukaryota</taxon>
        <taxon>Metazoa</taxon>
        <taxon>Ecdysozoa</taxon>
        <taxon>Arthropoda</taxon>
        <taxon>Hexapoda</taxon>
        <taxon>Insecta</taxon>
        <taxon>Pterygota</taxon>
        <taxon>Neoptera</taxon>
        <taxon>Endopterygota</taxon>
        <taxon>Hymenoptera</taxon>
        <taxon>Apocrita</taxon>
        <taxon>Aculeata</taxon>
        <taxon>Formicoidea</taxon>
        <taxon>Formicidae</taxon>
        <taxon>Myrmicinae</taxon>
        <taxon>Pogonomyrmex</taxon>
    </lineage>
</organism>
<gene>
    <name evidence="15 16 17" type="primary">LOC105433358</name>
</gene>
<keyword evidence="3" id="KW-0479">Metal-binding</keyword>
<evidence type="ECO:0000256" key="8">
    <source>
        <dbReference type="ARBA" id="ARBA00023125"/>
    </source>
</evidence>
<dbReference type="Pfam" id="PF05485">
    <property type="entry name" value="THAP"/>
    <property type="match status" value="1"/>
</dbReference>
<evidence type="ECO:0000313" key="16">
    <source>
        <dbReference type="RefSeq" id="XP_011646940.1"/>
    </source>
</evidence>
<dbReference type="GO" id="GO:0043565">
    <property type="term" value="F:sequence-specific DNA binding"/>
    <property type="evidence" value="ECO:0007669"/>
    <property type="project" value="InterPro"/>
</dbReference>
<name>A0A6I9XLV8_9HYME</name>
<evidence type="ECO:0000256" key="2">
    <source>
        <dbReference type="ARBA" id="ARBA00006177"/>
    </source>
</evidence>
<feature type="domain" description="THAP-type" evidence="13">
    <location>
        <begin position="1"/>
        <end position="79"/>
    </location>
</feature>
<dbReference type="Proteomes" id="UP000504615">
    <property type="component" value="Unplaced"/>
</dbReference>
<dbReference type="GeneID" id="105433358"/>
<evidence type="ECO:0000256" key="4">
    <source>
        <dbReference type="ARBA" id="ARBA00022771"/>
    </source>
</evidence>
<dbReference type="GO" id="GO:0008270">
    <property type="term" value="F:zinc ion binding"/>
    <property type="evidence" value="ECO:0007669"/>
    <property type="project" value="UniProtKB-KW"/>
</dbReference>
<proteinExistence type="inferred from homology"/>
<evidence type="ECO:0000313" key="14">
    <source>
        <dbReference type="Proteomes" id="UP000504615"/>
    </source>
</evidence>
<accession>A0A6I9XLV8</accession>
<dbReference type="RefSeq" id="XP_011646940.1">
    <property type="nucleotide sequence ID" value="XM_011648638.1"/>
</dbReference>
<dbReference type="PROSITE" id="PS50950">
    <property type="entry name" value="ZF_THAP"/>
    <property type="match status" value="1"/>
</dbReference>
<keyword evidence="6" id="KW-0805">Transcription regulation</keyword>
<dbReference type="InterPro" id="IPR026516">
    <property type="entry name" value="THAP1/10"/>
</dbReference>
<keyword evidence="9" id="KW-0804">Transcription</keyword>
<evidence type="ECO:0000256" key="12">
    <source>
        <dbReference type="PROSITE-ProRule" id="PRU00309"/>
    </source>
</evidence>
<comment type="similarity">
    <text evidence="2">Belongs to the THAP1 family.</text>
</comment>
<reference evidence="15 16" key="1">
    <citation type="submission" date="2025-04" db="UniProtKB">
        <authorList>
            <consortium name="RefSeq"/>
        </authorList>
    </citation>
    <scope>IDENTIFICATION</scope>
</reference>
<keyword evidence="14" id="KW-1185">Reference proteome</keyword>
<dbReference type="InterPro" id="IPR038441">
    <property type="entry name" value="THAP_Znf_sf"/>
</dbReference>
<dbReference type="Gene3D" id="6.20.210.20">
    <property type="entry name" value="THAP domain"/>
    <property type="match status" value="1"/>
</dbReference>
<dbReference type="OrthoDB" id="5982876at2759"/>
<dbReference type="SUPFAM" id="SSF57716">
    <property type="entry name" value="Glucocorticoid receptor-like (DNA-binding domain)"/>
    <property type="match status" value="1"/>
</dbReference>
<keyword evidence="5" id="KW-0862">Zinc</keyword>
<evidence type="ECO:0000313" key="17">
    <source>
        <dbReference type="RefSeq" id="XP_011646941.1"/>
    </source>
</evidence>
<dbReference type="RefSeq" id="XP_011646939.1">
    <property type="nucleotide sequence ID" value="XM_011648637.1"/>
</dbReference>
<evidence type="ECO:0000256" key="1">
    <source>
        <dbReference type="ARBA" id="ARBA00004642"/>
    </source>
</evidence>
<evidence type="ECO:0000256" key="11">
    <source>
        <dbReference type="ARBA" id="ARBA00023306"/>
    </source>
</evidence>
<dbReference type="SMART" id="SM00980">
    <property type="entry name" value="THAP"/>
    <property type="match status" value="1"/>
</dbReference>
<dbReference type="AlphaFoldDB" id="A0A6I9XLV8"/>
<keyword evidence="4 12" id="KW-0863">Zinc-finger</keyword>
<evidence type="ECO:0000259" key="13">
    <source>
        <dbReference type="PROSITE" id="PS50950"/>
    </source>
</evidence>
<dbReference type="GO" id="GO:0005654">
    <property type="term" value="C:nucleoplasm"/>
    <property type="evidence" value="ECO:0007669"/>
    <property type="project" value="UniProtKB-SubCell"/>
</dbReference>
<evidence type="ECO:0000256" key="6">
    <source>
        <dbReference type="ARBA" id="ARBA00023015"/>
    </source>
</evidence>
<keyword evidence="8 12" id="KW-0238">DNA-binding</keyword>
<evidence type="ECO:0000256" key="10">
    <source>
        <dbReference type="ARBA" id="ARBA00023242"/>
    </source>
</evidence>
<keyword evidence="11" id="KW-0131">Cell cycle</keyword>
<evidence type="ECO:0000256" key="5">
    <source>
        <dbReference type="ARBA" id="ARBA00022833"/>
    </source>
</evidence>